<reference evidence="1 2" key="1">
    <citation type="journal article" date="2023" name="Science">
        <title>Complex scaffold remodeling in plant triterpene biosynthesis.</title>
        <authorList>
            <person name="De La Pena R."/>
            <person name="Hodgson H."/>
            <person name="Liu J.C."/>
            <person name="Stephenson M.J."/>
            <person name="Martin A.C."/>
            <person name="Owen C."/>
            <person name="Harkess A."/>
            <person name="Leebens-Mack J."/>
            <person name="Jimenez L.E."/>
            <person name="Osbourn A."/>
            <person name="Sattely E.S."/>
        </authorList>
    </citation>
    <scope>NUCLEOTIDE SEQUENCE [LARGE SCALE GENOMIC DNA]</scope>
    <source>
        <strain evidence="2">cv. JPN11</strain>
        <tissue evidence="1">Leaf</tissue>
    </source>
</reference>
<organism evidence="1 2">
    <name type="scientific">Melia azedarach</name>
    <name type="common">Chinaberry tree</name>
    <dbReference type="NCBI Taxonomy" id="155640"/>
    <lineage>
        <taxon>Eukaryota</taxon>
        <taxon>Viridiplantae</taxon>
        <taxon>Streptophyta</taxon>
        <taxon>Embryophyta</taxon>
        <taxon>Tracheophyta</taxon>
        <taxon>Spermatophyta</taxon>
        <taxon>Magnoliopsida</taxon>
        <taxon>eudicotyledons</taxon>
        <taxon>Gunneridae</taxon>
        <taxon>Pentapetalae</taxon>
        <taxon>rosids</taxon>
        <taxon>malvids</taxon>
        <taxon>Sapindales</taxon>
        <taxon>Meliaceae</taxon>
        <taxon>Melia</taxon>
    </lineage>
</organism>
<dbReference type="Proteomes" id="UP001164539">
    <property type="component" value="Chromosome 13"/>
</dbReference>
<gene>
    <name evidence="1" type="ORF">OWV82_023516</name>
</gene>
<sequence length="382" mass="42207">MSCSSCGSKSLIREDISGNLICASCGTVQKFDNYDSQIHGRDGPTGTYVHVGTSVKWFLTTGRRPMPVVAAVLVFVAEINGVGLKIEDVAKEVNCVLSTCRRRYSELLEALVKVSQALPWGKDVNVKNIVKNAPFVMGYMEMKSMEKRKGEKEGLECAGIDLGDVVSECLKKDIECEIDEYGQESDVQNVNVNDRSGVAITGVGNGGEIKLSHECLRMIYTKFVNEVDSGRFSGESGEVHGRKLSRGFDLSECGEWWNGKSEFSKKLMLEKILEKDVGLDTMPPSFVKGNMVSKKRRAKINSAKARINKIMHPSTAVAGDTANACLSISVDGKKRKRKGVGEIDWEDFIIETLLLHQVKEEEIEKGYYKTLLDLHVFNSGVM</sequence>
<name>A0ACC1WWZ6_MELAZ</name>
<dbReference type="EMBL" id="CM051406">
    <property type="protein sequence ID" value="KAJ4703642.1"/>
    <property type="molecule type" value="Genomic_DNA"/>
</dbReference>
<comment type="caution">
    <text evidence="1">The sequence shown here is derived from an EMBL/GenBank/DDBJ whole genome shotgun (WGS) entry which is preliminary data.</text>
</comment>
<evidence type="ECO:0000313" key="1">
    <source>
        <dbReference type="EMBL" id="KAJ4703642.1"/>
    </source>
</evidence>
<proteinExistence type="predicted"/>
<accession>A0ACC1WWZ6</accession>
<evidence type="ECO:0000313" key="2">
    <source>
        <dbReference type="Proteomes" id="UP001164539"/>
    </source>
</evidence>
<keyword evidence="2" id="KW-1185">Reference proteome</keyword>
<protein>
    <submittedName>
        <fullName evidence="1">Transcription factor TFIIB</fullName>
    </submittedName>
</protein>